<dbReference type="KEGG" id="dol:Dole_1331"/>
<feature type="domain" description="UspA" evidence="2">
    <location>
        <begin position="165"/>
        <end position="296"/>
    </location>
</feature>
<dbReference type="STRING" id="96561.Dole_1331"/>
<gene>
    <name evidence="3" type="ordered locus">Dole_1331</name>
</gene>
<dbReference type="InterPro" id="IPR006016">
    <property type="entry name" value="UspA"/>
</dbReference>
<dbReference type="PANTHER" id="PTHR46268:SF6">
    <property type="entry name" value="UNIVERSAL STRESS PROTEIN UP12"/>
    <property type="match status" value="1"/>
</dbReference>
<dbReference type="Pfam" id="PF00582">
    <property type="entry name" value="Usp"/>
    <property type="match status" value="2"/>
</dbReference>
<dbReference type="Proteomes" id="UP000008561">
    <property type="component" value="Chromosome"/>
</dbReference>
<name>A8ZYN0_DESOH</name>
<dbReference type="InterPro" id="IPR006015">
    <property type="entry name" value="Universal_stress_UspA"/>
</dbReference>
<organism evidence="3 4">
    <name type="scientific">Desulfosudis oleivorans (strain DSM 6200 / JCM 39069 / Hxd3)</name>
    <name type="common">Desulfococcus oleovorans</name>
    <dbReference type="NCBI Taxonomy" id="96561"/>
    <lineage>
        <taxon>Bacteria</taxon>
        <taxon>Pseudomonadati</taxon>
        <taxon>Thermodesulfobacteriota</taxon>
        <taxon>Desulfobacteria</taxon>
        <taxon>Desulfobacterales</taxon>
        <taxon>Desulfosudaceae</taxon>
        <taxon>Desulfosudis</taxon>
    </lineage>
</organism>
<dbReference type="PANTHER" id="PTHR46268">
    <property type="entry name" value="STRESS RESPONSE PROTEIN NHAX"/>
    <property type="match status" value="1"/>
</dbReference>
<dbReference type="EMBL" id="CP000859">
    <property type="protein sequence ID" value="ABW67135.1"/>
    <property type="molecule type" value="Genomic_DNA"/>
</dbReference>
<reference evidence="3 4" key="1">
    <citation type="submission" date="2007-10" db="EMBL/GenBank/DDBJ databases">
        <title>Complete sequence of Desulfococcus oleovorans Hxd3.</title>
        <authorList>
            <consortium name="US DOE Joint Genome Institute"/>
            <person name="Copeland A."/>
            <person name="Lucas S."/>
            <person name="Lapidus A."/>
            <person name="Barry K."/>
            <person name="Glavina del Rio T."/>
            <person name="Dalin E."/>
            <person name="Tice H."/>
            <person name="Pitluck S."/>
            <person name="Kiss H."/>
            <person name="Brettin T."/>
            <person name="Bruce D."/>
            <person name="Detter J.C."/>
            <person name="Han C."/>
            <person name="Schmutz J."/>
            <person name="Larimer F."/>
            <person name="Land M."/>
            <person name="Hauser L."/>
            <person name="Kyrpides N."/>
            <person name="Kim E."/>
            <person name="Wawrik B."/>
            <person name="Richardson P."/>
        </authorList>
    </citation>
    <scope>NUCLEOTIDE SEQUENCE [LARGE SCALE GENOMIC DNA]</scope>
    <source>
        <strain evidence="4">DSM 6200 / JCM 39069 / Hxd3</strain>
    </source>
</reference>
<dbReference type="HOGENOM" id="CLU_075315_0_1_7"/>
<dbReference type="eggNOG" id="COG0589">
    <property type="taxonomic scope" value="Bacteria"/>
</dbReference>
<dbReference type="InterPro" id="IPR014729">
    <property type="entry name" value="Rossmann-like_a/b/a_fold"/>
</dbReference>
<dbReference type="RefSeq" id="WP_012174752.1">
    <property type="nucleotide sequence ID" value="NC_009943.1"/>
</dbReference>
<dbReference type="Gene3D" id="3.40.50.620">
    <property type="entry name" value="HUPs"/>
    <property type="match status" value="2"/>
</dbReference>
<sequence>MNTQAQQKILVLFDGSQRSRQTVEQLAWMESFKTREIVLFQVFADFPENYWDLTWEKNNARAVEQFAEWRKRMADENHMYLETARKVLLNAGFDARRVSVKLQKQEKDVATDILAEARNGYHAVIMRRRGMNTIQNVVLGSVSSKLLANLSDQPVLLMGKRSLSKKMVIGIDGSPSSMQAVKFVADLYGGHGYMVELLHVIRSHNLDFMPTEMIEAHKQRMDRTFSEMREVLVAAGFEAENVEGKIITGAESRSEAIVVEAESDDTGAIVVGRRGLSRVQAFFMGRVSNKVVHRGKEFSVWVI</sequence>
<dbReference type="CDD" id="cd00293">
    <property type="entry name" value="USP-like"/>
    <property type="match status" value="2"/>
</dbReference>
<evidence type="ECO:0000259" key="2">
    <source>
        <dbReference type="Pfam" id="PF00582"/>
    </source>
</evidence>
<evidence type="ECO:0000313" key="3">
    <source>
        <dbReference type="EMBL" id="ABW67135.1"/>
    </source>
</evidence>
<dbReference type="AlphaFoldDB" id="A8ZYN0"/>
<dbReference type="SUPFAM" id="SSF52402">
    <property type="entry name" value="Adenine nucleotide alpha hydrolases-like"/>
    <property type="match status" value="2"/>
</dbReference>
<evidence type="ECO:0000256" key="1">
    <source>
        <dbReference type="ARBA" id="ARBA00008791"/>
    </source>
</evidence>
<accession>A8ZYN0</accession>
<keyword evidence="4" id="KW-1185">Reference proteome</keyword>
<dbReference type="OrthoDB" id="5430193at2"/>
<comment type="similarity">
    <text evidence="1">Belongs to the universal stress protein A family.</text>
</comment>
<protein>
    <submittedName>
        <fullName evidence="3">UspA domain protein</fullName>
    </submittedName>
</protein>
<dbReference type="PRINTS" id="PR01438">
    <property type="entry name" value="UNVRSLSTRESS"/>
</dbReference>
<proteinExistence type="inferred from homology"/>
<evidence type="ECO:0000313" key="4">
    <source>
        <dbReference type="Proteomes" id="UP000008561"/>
    </source>
</evidence>
<feature type="domain" description="UspA" evidence="2">
    <location>
        <begin position="7"/>
        <end position="156"/>
    </location>
</feature>